<dbReference type="GO" id="GO:0004222">
    <property type="term" value="F:metalloendopeptidase activity"/>
    <property type="evidence" value="ECO:0007669"/>
    <property type="project" value="InterPro"/>
</dbReference>
<dbReference type="Pfam" id="PF05649">
    <property type="entry name" value="Peptidase_M13_N"/>
    <property type="match status" value="1"/>
</dbReference>
<dbReference type="AlphaFoldDB" id="A0A183EPU6"/>
<accession>A0A183EPU6</accession>
<feature type="domain" description="Peptidase M13 N-terminal" evidence="2">
    <location>
        <begin position="72"/>
        <end position="295"/>
    </location>
</feature>
<dbReference type="InterPro" id="IPR008753">
    <property type="entry name" value="Peptidase_M13_N"/>
</dbReference>
<reference evidence="3" key="1">
    <citation type="submission" date="2016-06" db="UniProtKB">
        <authorList>
            <consortium name="WormBaseParasite"/>
        </authorList>
    </citation>
    <scope>IDENTIFICATION</scope>
</reference>
<dbReference type="SUPFAM" id="SSF55486">
    <property type="entry name" value="Metalloproteases ('zincins'), catalytic domain"/>
    <property type="match status" value="1"/>
</dbReference>
<dbReference type="PANTHER" id="PTHR11733">
    <property type="entry name" value="ZINC METALLOPROTEASE FAMILY M13 NEPRILYSIN-RELATED"/>
    <property type="match status" value="1"/>
</dbReference>
<dbReference type="PROSITE" id="PS51885">
    <property type="entry name" value="NEPRILYSIN"/>
    <property type="match status" value="1"/>
</dbReference>
<proteinExistence type="inferred from homology"/>
<dbReference type="PANTHER" id="PTHR11733:SF188">
    <property type="entry name" value="NEPRILYSIN"/>
    <property type="match status" value="1"/>
</dbReference>
<dbReference type="GO" id="GO:0016485">
    <property type="term" value="P:protein processing"/>
    <property type="evidence" value="ECO:0007669"/>
    <property type="project" value="TreeGrafter"/>
</dbReference>
<dbReference type="GO" id="GO:0005886">
    <property type="term" value="C:plasma membrane"/>
    <property type="evidence" value="ECO:0007669"/>
    <property type="project" value="TreeGrafter"/>
</dbReference>
<comment type="similarity">
    <text evidence="1">Belongs to the peptidase M13 family.</text>
</comment>
<protein>
    <submittedName>
        <fullName evidence="3">Peptidase_M13_N domain-containing protein</fullName>
    </submittedName>
</protein>
<organism evidence="3">
    <name type="scientific">Gongylonema pulchrum</name>
    <dbReference type="NCBI Taxonomy" id="637853"/>
    <lineage>
        <taxon>Eukaryota</taxon>
        <taxon>Metazoa</taxon>
        <taxon>Ecdysozoa</taxon>
        <taxon>Nematoda</taxon>
        <taxon>Chromadorea</taxon>
        <taxon>Rhabditida</taxon>
        <taxon>Spirurina</taxon>
        <taxon>Spiruromorpha</taxon>
        <taxon>Spiruroidea</taxon>
        <taxon>Gongylonematidae</taxon>
        <taxon>Gongylonema</taxon>
    </lineage>
</organism>
<evidence type="ECO:0000256" key="1">
    <source>
        <dbReference type="ARBA" id="ARBA00007357"/>
    </source>
</evidence>
<name>A0A183EPU6_9BILA</name>
<sequence length="301" mass="34651">LKGLDLSVDPCQDFYAFACNTFIKNNPPQTLSYGQTQKLINEAIAKKLNATSQTTTNGFPMLEKDWKEESLSNGKMWKAIATLELHYGLSTLLQSMVTVDYRNVSRNALYLDQLPLSMSRDYYVKPQFISELNLYRDNMIKAVKQFRTDIQSPASDETILSVIFYIYLFNYSFIGSQIFLSLSFEINELDSETTKAIQLEVSLAIATMPGEELRNYELTYNLYTLDALSEAFPNISWNDYLETLLEPNVQKNADPRKNEYILEMPTYFGTLNTYLEGKVYSKRTFVNLLMLRFIAVGSFLF</sequence>
<evidence type="ECO:0000313" key="3">
    <source>
        <dbReference type="WBParaSite" id="GPUH_0002301501-mRNA-1"/>
    </source>
</evidence>
<dbReference type="Gene3D" id="1.10.1380.10">
    <property type="entry name" value="Neutral endopeptidase , domain2"/>
    <property type="match status" value="1"/>
</dbReference>
<dbReference type="InterPro" id="IPR000718">
    <property type="entry name" value="Peptidase_M13"/>
</dbReference>
<dbReference type="WBParaSite" id="GPUH_0002301501-mRNA-1">
    <property type="protein sequence ID" value="GPUH_0002301501-mRNA-1"/>
    <property type="gene ID" value="GPUH_0002301501"/>
</dbReference>
<evidence type="ECO:0000259" key="2">
    <source>
        <dbReference type="Pfam" id="PF05649"/>
    </source>
</evidence>
<dbReference type="InterPro" id="IPR042089">
    <property type="entry name" value="Peptidase_M13_dom_2"/>
</dbReference>